<protein>
    <recommendedName>
        <fullName evidence="6">PPPDE domain-containing protein</fullName>
    </recommendedName>
</protein>
<organism evidence="7 8">
    <name type="scientific">Diabrotica virgifera virgifera</name>
    <name type="common">western corn rootworm</name>
    <dbReference type="NCBI Taxonomy" id="50390"/>
    <lineage>
        <taxon>Eukaryota</taxon>
        <taxon>Metazoa</taxon>
        <taxon>Ecdysozoa</taxon>
        <taxon>Arthropoda</taxon>
        <taxon>Hexapoda</taxon>
        <taxon>Insecta</taxon>
        <taxon>Pterygota</taxon>
        <taxon>Neoptera</taxon>
        <taxon>Endopterygota</taxon>
        <taxon>Coleoptera</taxon>
        <taxon>Polyphaga</taxon>
        <taxon>Cucujiformia</taxon>
        <taxon>Chrysomeloidea</taxon>
        <taxon>Chrysomelidae</taxon>
        <taxon>Galerucinae</taxon>
        <taxon>Diabroticina</taxon>
        <taxon>Diabroticites</taxon>
        <taxon>Diabrotica</taxon>
    </lineage>
</organism>
<sequence>MSGESVYLYAYDLEPNIWQLSVVVFNKEYSFGAGGFSEARPGISGFPDKRIFMGTTEKYVWDLSDFLRSNRWNWMQMDYNVLTKNSEHFAQALLDYLEIYKRIPSFLRSSRSMGYVSKDSGFSRSTENSDEIDWTKVIVGSIAAVATVARAAIEISQEISQRKKEIKNQSVEIPTTYKYPYKKEKPTIEEIYDPPNNSAQLVTYRNKPIFPSTNQDKHDEPIEKNKKNQTDKDVAEKDKCISSPDDKYSNHILIDRKLVAIIFIVVPIVMSFLVSYILKTLFNIYF</sequence>
<dbReference type="Pfam" id="PF05903">
    <property type="entry name" value="Peptidase_C97"/>
    <property type="match status" value="1"/>
</dbReference>
<dbReference type="PROSITE" id="PS51858">
    <property type="entry name" value="PPPDE"/>
    <property type="match status" value="1"/>
</dbReference>
<dbReference type="GeneID" id="114328053"/>
<dbReference type="SMART" id="SM01179">
    <property type="entry name" value="DUF862"/>
    <property type="match status" value="1"/>
</dbReference>
<keyword evidence="5" id="KW-0472">Membrane</keyword>
<evidence type="ECO:0000256" key="4">
    <source>
        <dbReference type="SAM" id="MobiDB-lite"/>
    </source>
</evidence>
<dbReference type="Proteomes" id="UP001652700">
    <property type="component" value="Unplaced"/>
</dbReference>
<feature type="transmembrane region" description="Helical" evidence="5">
    <location>
        <begin position="258"/>
        <end position="278"/>
    </location>
</feature>
<dbReference type="PANTHER" id="PTHR12378">
    <property type="entry name" value="DESUMOYLATING ISOPEPTIDASE"/>
    <property type="match status" value="1"/>
</dbReference>
<feature type="region of interest" description="Disordered" evidence="4">
    <location>
        <begin position="210"/>
        <end position="239"/>
    </location>
</feature>
<evidence type="ECO:0000256" key="1">
    <source>
        <dbReference type="ARBA" id="ARBA00008140"/>
    </source>
</evidence>
<evidence type="ECO:0000256" key="2">
    <source>
        <dbReference type="ARBA" id="ARBA00022670"/>
    </source>
</evidence>
<evidence type="ECO:0000256" key="5">
    <source>
        <dbReference type="SAM" id="Phobius"/>
    </source>
</evidence>
<evidence type="ECO:0000259" key="6">
    <source>
        <dbReference type="PROSITE" id="PS51858"/>
    </source>
</evidence>
<dbReference type="Gene3D" id="3.90.1720.30">
    <property type="entry name" value="PPPDE domains"/>
    <property type="match status" value="1"/>
</dbReference>
<dbReference type="InterPro" id="IPR008580">
    <property type="entry name" value="PPPDE_dom"/>
</dbReference>
<keyword evidence="3" id="KW-0378">Hydrolase</keyword>
<evidence type="ECO:0000256" key="3">
    <source>
        <dbReference type="ARBA" id="ARBA00022801"/>
    </source>
</evidence>
<dbReference type="InterPro" id="IPR042266">
    <property type="entry name" value="PPPDE_sf"/>
</dbReference>
<evidence type="ECO:0000313" key="8">
    <source>
        <dbReference type="Proteomes" id="UP001652700"/>
    </source>
</evidence>
<dbReference type="RefSeq" id="XP_028132599.2">
    <property type="nucleotide sequence ID" value="XM_028276798.2"/>
</dbReference>
<dbReference type="EnsemblMetazoa" id="XM_028276798.2">
    <property type="protein sequence ID" value="XP_028132599.2"/>
    <property type="gene ID" value="LOC114328053"/>
</dbReference>
<keyword evidence="5" id="KW-0812">Transmembrane</keyword>
<keyword evidence="2" id="KW-0645">Protease</keyword>
<accession>A0ABM5IH23</accession>
<reference evidence="7" key="1">
    <citation type="submission" date="2025-05" db="UniProtKB">
        <authorList>
            <consortium name="EnsemblMetazoa"/>
        </authorList>
    </citation>
    <scope>IDENTIFICATION</scope>
</reference>
<feature type="domain" description="PPPDE" evidence="6">
    <location>
        <begin position="4"/>
        <end position="115"/>
    </location>
</feature>
<feature type="compositionally biased region" description="Basic and acidic residues" evidence="4">
    <location>
        <begin position="215"/>
        <end position="239"/>
    </location>
</feature>
<comment type="similarity">
    <text evidence="1">Belongs to the DeSI family.</text>
</comment>
<evidence type="ECO:0000313" key="7">
    <source>
        <dbReference type="EnsemblMetazoa" id="XP_028132599.2"/>
    </source>
</evidence>
<name>A0ABM5IH23_DIAVI</name>
<proteinExistence type="inferred from homology"/>
<keyword evidence="8" id="KW-1185">Reference proteome</keyword>
<keyword evidence="5" id="KW-1133">Transmembrane helix</keyword>